<proteinExistence type="predicted"/>
<dbReference type="RefSeq" id="WP_256312463.1">
    <property type="nucleotide sequence ID" value="NZ_JANGAC010000016.1"/>
</dbReference>
<accession>A0ABT1SEG5</accession>
<organism evidence="1 2">
    <name type="scientific">Tissierella carlieri</name>
    <dbReference type="NCBI Taxonomy" id="689904"/>
    <lineage>
        <taxon>Bacteria</taxon>
        <taxon>Bacillati</taxon>
        <taxon>Bacillota</taxon>
        <taxon>Tissierellia</taxon>
        <taxon>Tissierellales</taxon>
        <taxon>Tissierellaceae</taxon>
        <taxon>Tissierella</taxon>
    </lineage>
</organism>
<evidence type="ECO:0000313" key="1">
    <source>
        <dbReference type="EMBL" id="MCQ4924873.1"/>
    </source>
</evidence>
<sequence>MAVTMYESGTMFVPIRSGTPCPICGKRDGRCSEFYLDHKLLYVSCKYEVSDEPSGLPGWYKHRIGRENSLKERELKVIPDVKESEVTDEILELRDNVYTDLRAIIKKHIPSGLYEDDKADLTRRGLSDETIERFGCFSMPKSSHKVWSDCGSYQMQLVTYINKKLYDKYGNDLLKVPGFMKIKGKKGDFITLKSKMKKPGDKKLSDIRGYFISFINYNELSAAMQIRLSEPIFDEKGKLIRYFWLSSKNASSGSPIDCYTPSIVKRDDILLVGEGALKMKITSERLGYKSVAGAGVNNYNNLMKEIQMLEIRDGIKYKIILAYDMDKYEIVQIINDLEYYPVLEAEKKTIELLKQYNHDNIAVAEWDPTAGKGIDDSTQNGAKLYYRVV</sequence>
<reference evidence="1 2" key="1">
    <citation type="submission" date="2022-06" db="EMBL/GenBank/DDBJ databases">
        <title>Isolation of gut microbiota from human fecal samples.</title>
        <authorList>
            <person name="Pamer E.G."/>
            <person name="Barat B."/>
            <person name="Waligurski E."/>
            <person name="Medina S."/>
            <person name="Paddock L."/>
            <person name="Mostad J."/>
        </authorList>
    </citation>
    <scope>NUCLEOTIDE SEQUENCE [LARGE SCALE GENOMIC DNA]</scope>
    <source>
        <strain evidence="1 2">DFI.7.95</strain>
    </source>
</reference>
<evidence type="ECO:0000313" key="2">
    <source>
        <dbReference type="Proteomes" id="UP001524478"/>
    </source>
</evidence>
<comment type="caution">
    <text evidence="1">The sequence shown here is derived from an EMBL/GenBank/DDBJ whole genome shotgun (WGS) entry which is preliminary data.</text>
</comment>
<dbReference type="Proteomes" id="UP001524478">
    <property type="component" value="Unassembled WGS sequence"/>
</dbReference>
<gene>
    <name evidence="1" type="ORF">NE686_17355</name>
</gene>
<dbReference type="EMBL" id="JANGAC010000016">
    <property type="protein sequence ID" value="MCQ4924873.1"/>
    <property type="molecule type" value="Genomic_DNA"/>
</dbReference>
<protein>
    <submittedName>
        <fullName evidence="1">DUF3854 domain-containing protein</fullName>
    </submittedName>
</protein>
<name>A0ABT1SEG5_9FIRM</name>
<keyword evidence="2" id="KW-1185">Reference proteome</keyword>